<keyword evidence="1" id="KW-0540">Nuclease</keyword>
<dbReference type="InterPro" id="IPR016191">
    <property type="entry name" value="Ribonuclease/ribotoxin"/>
</dbReference>
<evidence type="ECO:0000256" key="1">
    <source>
        <dbReference type="ARBA" id="ARBA00022722"/>
    </source>
</evidence>
<proteinExistence type="predicted"/>
<sequence>MLAKLSILALLAAAVIAQPVLVRRDVLVHCGQSTGGDIDLAPVYDQIAQAPSEPSNVGHSYPHEFKNYEHLPISSECDGEMMLELPIFADGHAYDLEHGENPGAVRAIYGAKNKALCAVVAHDANDSNFHQCTV</sequence>
<gene>
    <name evidence="4" type="ORF">MCUN1_001687</name>
</gene>
<dbReference type="GO" id="GO:0004521">
    <property type="term" value="F:RNA endonuclease activity"/>
    <property type="evidence" value="ECO:0007669"/>
    <property type="project" value="InterPro"/>
</dbReference>
<dbReference type="GO" id="GO:0016787">
    <property type="term" value="F:hydrolase activity"/>
    <property type="evidence" value="ECO:0007669"/>
    <property type="project" value="UniProtKB-KW"/>
</dbReference>
<dbReference type="InterPro" id="IPR000026">
    <property type="entry name" value="N1-like"/>
</dbReference>
<evidence type="ECO:0000313" key="4">
    <source>
        <dbReference type="EMBL" id="WFD34843.1"/>
    </source>
</evidence>
<dbReference type="SUPFAM" id="SSF53933">
    <property type="entry name" value="Microbial ribonucleases"/>
    <property type="match status" value="1"/>
</dbReference>
<dbReference type="Pfam" id="PF00545">
    <property type="entry name" value="Ribonuclease"/>
    <property type="match status" value="1"/>
</dbReference>
<name>A0AAF0J637_9BASI</name>
<dbReference type="AlphaFoldDB" id="A0AAF0J637"/>
<evidence type="ECO:0000256" key="2">
    <source>
        <dbReference type="ARBA" id="ARBA00022801"/>
    </source>
</evidence>
<reference evidence="4" key="1">
    <citation type="submission" date="2023-03" db="EMBL/GenBank/DDBJ databases">
        <title>Mating type loci evolution in Malassezia.</title>
        <authorList>
            <person name="Coelho M.A."/>
        </authorList>
    </citation>
    <scope>NUCLEOTIDE SEQUENCE</scope>
    <source>
        <strain evidence="4">CBS 11721</strain>
    </source>
</reference>
<organism evidence="4 5">
    <name type="scientific">Malassezia cuniculi</name>
    <dbReference type="NCBI Taxonomy" id="948313"/>
    <lineage>
        <taxon>Eukaryota</taxon>
        <taxon>Fungi</taxon>
        <taxon>Dikarya</taxon>
        <taxon>Basidiomycota</taxon>
        <taxon>Ustilaginomycotina</taxon>
        <taxon>Malasseziomycetes</taxon>
        <taxon>Malasseziales</taxon>
        <taxon>Malasseziaceae</taxon>
        <taxon>Malassezia</taxon>
    </lineage>
</organism>
<protein>
    <submittedName>
        <fullName evidence="4">Uncharacterized protein</fullName>
    </submittedName>
</protein>
<evidence type="ECO:0000313" key="5">
    <source>
        <dbReference type="Proteomes" id="UP001219933"/>
    </source>
</evidence>
<feature type="signal peptide" evidence="3">
    <location>
        <begin position="1"/>
        <end position="17"/>
    </location>
</feature>
<dbReference type="GO" id="GO:0003723">
    <property type="term" value="F:RNA binding"/>
    <property type="evidence" value="ECO:0007669"/>
    <property type="project" value="InterPro"/>
</dbReference>
<dbReference type="Gene3D" id="3.10.450.30">
    <property type="entry name" value="Microbial ribonucleases"/>
    <property type="match status" value="1"/>
</dbReference>
<evidence type="ECO:0000256" key="3">
    <source>
        <dbReference type="SAM" id="SignalP"/>
    </source>
</evidence>
<dbReference type="EMBL" id="CP119878">
    <property type="protein sequence ID" value="WFD34843.1"/>
    <property type="molecule type" value="Genomic_DNA"/>
</dbReference>
<keyword evidence="3" id="KW-0732">Signal</keyword>
<keyword evidence="2" id="KW-0378">Hydrolase</keyword>
<dbReference type="Proteomes" id="UP001219933">
    <property type="component" value="Chromosome 2"/>
</dbReference>
<feature type="chain" id="PRO_5041988469" evidence="3">
    <location>
        <begin position="18"/>
        <end position="134"/>
    </location>
</feature>
<keyword evidence="5" id="KW-1185">Reference proteome</keyword>
<accession>A0AAF0J637</accession>